<dbReference type="Gene3D" id="1.10.600.10">
    <property type="entry name" value="Farnesyl Diphosphate Synthase"/>
    <property type="match status" value="1"/>
</dbReference>
<protein>
    <recommendedName>
        <fullName evidence="4">Terpene synthase</fullName>
        <ecNumber evidence="4">4.2.3.-</ecNumber>
    </recommendedName>
</protein>
<dbReference type="GO" id="GO:0008299">
    <property type="term" value="P:isoprenoid biosynthetic process"/>
    <property type="evidence" value="ECO:0007669"/>
    <property type="project" value="UniProtKB-ARBA"/>
</dbReference>
<evidence type="ECO:0000313" key="5">
    <source>
        <dbReference type="EMBL" id="EKJ77800.1"/>
    </source>
</evidence>
<comment type="cofactor">
    <cofactor evidence="1 4">
        <name>Mg(2+)</name>
        <dbReference type="ChEBI" id="CHEBI:18420"/>
    </cofactor>
</comment>
<reference evidence="5 6" key="1">
    <citation type="journal article" date="2012" name="PLoS Pathog.">
        <title>Comparative pathogenomics reveals horizontally acquired novel virulence genes in fungi infecting cereal hosts.</title>
        <authorList>
            <person name="Gardiner D.M."/>
            <person name="McDonald M.C."/>
            <person name="Covarelli L."/>
            <person name="Solomon P.S."/>
            <person name="Rusu A.G."/>
            <person name="Marshall M."/>
            <person name="Kazan K."/>
            <person name="Chakraborty S."/>
            <person name="McDonald B.A."/>
            <person name="Manners J.M."/>
        </authorList>
    </citation>
    <scope>NUCLEOTIDE SEQUENCE [LARGE SCALE GENOMIC DNA]</scope>
    <source>
        <strain evidence="5 6">CS3096</strain>
    </source>
</reference>
<name>K3W2K3_FUSPC</name>
<keyword evidence="4" id="KW-0479">Metal-binding</keyword>
<dbReference type="GO" id="GO:0046872">
    <property type="term" value="F:metal ion binding"/>
    <property type="evidence" value="ECO:0007669"/>
    <property type="project" value="UniProtKB-KW"/>
</dbReference>
<evidence type="ECO:0000256" key="4">
    <source>
        <dbReference type="RuleBase" id="RU366034"/>
    </source>
</evidence>
<keyword evidence="3 4" id="KW-0460">Magnesium</keyword>
<dbReference type="SFLD" id="SFLDS00005">
    <property type="entry name" value="Isoprenoid_Synthase_Type_I"/>
    <property type="match status" value="1"/>
</dbReference>
<dbReference type="EC" id="4.2.3.-" evidence="4"/>
<dbReference type="Proteomes" id="UP000007978">
    <property type="component" value="Chromosome 1"/>
</dbReference>
<dbReference type="KEGG" id="fpu:FPSE_02034"/>
<dbReference type="InterPro" id="IPR034686">
    <property type="entry name" value="Terpene_cyclase-like_2"/>
</dbReference>
<accession>K3W2K3</accession>
<gene>
    <name evidence="5" type="ORF">FPSE_02034</name>
</gene>
<keyword evidence="4" id="KW-0456">Lyase</keyword>
<evidence type="ECO:0000256" key="1">
    <source>
        <dbReference type="ARBA" id="ARBA00001946"/>
    </source>
</evidence>
<dbReference type="RefSeq" id="XP_009253428.1">
    <property type="nucleotide sequence ID" value="XM_009255153.1"/>
</dbReference>
<comment type="similarity">
    <text evidence="2 4">Belongs to the terpene synthase family.</text>
</comment>
<dbReference type="AlphaFoldDB" id="K3W2K3"/>
<dbReference type="eggNOG" id="ENOG502SDMI">
    <property type="taxonomic scope" value="Eukaryota"/>
</dbReference>
<dbReference type="EMBL" id="AFNW01000055">
    <property type="protein sequence ID" value="EKJ77800.1"/>
    <property type="molecule type" value="Genomic_DNA"/>
</dbReference>
<dbReference type="InterPro" id="IPR008949">
    <property type="entry name" value="Isoprenoid_synthase_dom_sf"/>
</dbReference>
<evidence type="ECO:0000256" key="2">
    <source>
        <dbReference type="ARBA" id="ARBA00006333"/>
    </source>
</evidence>
<dbReference type="PANTHER" id="PTHR35201:SF4">
    <property type="entry name" value="BETA-PINACENE SYNTHASE-RELATED"/>
    <property type="match status" value="1"/>
</dbReference>
<dbReference type="GO" id="GO:0010333">
    <property type="term" value="F:terpene synthase activity"/>
    <property type="evidence" value="ECO:0007669"/>
    <property type="project" value="InterPro"/>
</dbReference>
<evidence type="ECO:0000313" key="6">
    <source>
        <dbReference type="Proteomes" id="UP000007978"/>
    </source>
</evidence>
<dbReference type="SUPFAM" id="SSF48576">
    <property type="entry name" value="Terpenoid synthases"/>
    <property type="match status" value="1"/>
</dbReference>
<dbReference type="GeneID" id="20360653"/>
<dbReference type="SFLD" id="SFLDG01020">
    <property type="entry name" value="Terpene_Cyclase_Like_2"/>
    <property type="match status" value="1"/>
</dbReference>
<dbReference type="HOGENOM" id="CLU_042538_3_1_1"/>
<dbReference type="Pfam" id="PF19086">
    <property type="entry name" value="Terpene_syn_C_2"/>
    <property type="match status" value="1"/>
</dbReference>
<proteinExistence type="inferred from homology"/>
<keyword evidence="6" id="KW-1185">Reference proteome</keyword>
<dbReference type="OrthoDB" id="2861623at2759"/>
<comment type="caution">
    <text evidence="5">The sequence shown here is derived from an EMBL/GenBank/DDBJ whole genome shotgun (WGS) entry which is preliminary data.</text>
</comment>
<evidence type="ECO:0000256" key="3">
    <source>
        <dbReference type="ARBA" id="ARBA00022842"/>
    </source>
</evidence>
<organism evidence="5 6">
    <name type="scientific">Fusarium pseudograminearum (strain CS3096)</name>
    <name type="common">Wheat and barley crown-rot fungus</name>
    <dbReference type="NCBI Taxonomy" id="1028729"/>
    <lineage>
        <taxon>Eukaryota</taxon>
        <taxon>Fungi</taxon>
        <taxon>Dikarya</taxon>
        <taxon>Ascomycota</taxon>
        <taxon>Pezizomycotina</taxon>
        <taxon>Sordariomycetes</taxon>
        <taxon>Hypocreomycetidae</taxon>
        <taxon>Hypocreales</taxon>
        <taxon>Nectriaceae</taxon>
        <taxon>Fusarium</taxon>
    </lineage>
</organism>
<sequence>MSFYGNVWNAWLNLESALIKHYSSPMPILISNYHAQNTPKTHFNSIPMKQSALSQSVIVKALRGQTLRIPNLHNLFRSWPEHQPKLNRHHEHVKPLVDQAVDRMALKYPLIMRRKKDDIAKFACLWYPQARKREMEALALFSTWLVCWDDAVDANEGDLAGDFASAERWRRQTLGTVREALAIDGMCARGSDDDPINDVFRDFGSRICETVSKDQRRVLHDEIQLFTASCAAEQELRLAGRVPDYESYMKLRIGTVGGRMLCSLVPYAAQERRPQAVLSSPEVHQLWTQVCVLLSLSNDVLSLKKELQTGCVINAVAAIMEPSMTLDMVVAELEARMRMAVKDFDDAARKLIEDTEGDGELRPLVEKHVEGCRSIVTGTLELTLYTPGRSMLGTY</sequence>
<dbReference type="PANTHER" id="PTHR35201">
    <property type="entry name" value="TERPENE SYNTHASE"/>
    <property type="match status" value="1"/>
</dbReference>